<organism evidence="1 2">
    <name type="scientific">Entomophthora muscae</name>
    <dbReference type="NCBI Taxonomy" id="34485"/>
    <lineage>
        <taxon>Eukaryota</taxon>
        <taxon>Fungi</taxon>
        <taxon>Fungi incertae sedis</taxon>
        <taxon>Zoopagomycota</taxon>
        <taxon>Entomophthoromycotina</taxon>
        <taxon>Entomophthoromycetes</taxon>
        <taxon>Entomophthorales</taxon>
        <taxon>Entomophthoraceae</taxon>
        <taxon>Entomophthora</taxon>
    </lineage>
</organism>
<gene>
    <name evidence="1" type="ORF">DSO57_1022128</name>
</gene>
<evidence type="ECO:0000313" key="2">
    <source>
        <dbReference type="Proteomes" id="UP001165960"/>
    </source>
</evidence>
<reference evidence="1" key="1">
    <citation type="submission" date="2022-04" db="EMBL/GenBank/DDBJ databases">
        <title>Genome of the entomopathogenic fungus Entomophthora muscae.</title>
        <authorList>
            <person name="Elya C."/>
            <person name="Lovett B.R."/>
            <person name="Lee E."/>
            <person name="Macias A.M."/>
            <person name="Hajek A.E."/>
            <person name="De Bivort B.L."/>
            <person name="Kasson M.T."/>
            <person name="De Fine Licht H.H."/>
            <person name="Stajich J.E."/>
        </authorList>
    </citation>
    <scope>NUCLEOTIDE SEQUENCE</scope>
    <source>
        <strain evidence="1">Berkeley</strain>
    </source>
</reference>
<accession>A0ACC2TE97</accession>
<evidence type="ECO:0000313" key="1">
    <source>
        <dbReference type="EMBL" id="KAJ9072914.1"/>
    </source>
</evidence>
<sequence>MFTLFFVVWMLQAWSYPVKDMCSNLDDQHSALKSVCGYAECFPSAHPFMSGAERVCAKGCFDVLVEAAALIKKRCKNLALDKETYGSYKTGNRMISILQWAADKEGAKIMCSRSPRLAKEANYSTKPSASRSGKYPKKTNYPTKPSASRSIKYPKKASYSTKPSASRSGKYPPEDFSTSSKDNEPMYPLSAPETQDTCIHDLSLSNNVLLNADKSQLCNACSKRLAVKFKNRPYSLPTLYNYSPVDPKELIDAILKDCPDKY</sequence>
<proteinExistence type="predicted"/>
<dbReference type="EMBL" id="QTSX02002950">
    <property type="protein sequence ID" value="KAJ9072914.1"/>
    <property type="molecule type" value="Genomic_DNA"/>
</dbReference>
<keyword evidence="2" id="KW-1185">Reference proteome</keyword>
<dbReference type="Proteomes" id="UP001165960">
    <property type="component" value="Unassembled WGS sequence"/>
</dbReference>
<protein>
    <submittedName>
        <fullName evidence="1">Uncharacterized protein</fullName>
    </submittedName>
</protein>
<comment type="caution">
    <text evidence="1">The sequence shown here is derived from an EMBL/GenBank/DDBJ whole genome shotgun (WGS) entry which is preliminary data.</text>
</comment>
<name>A0ACC2TE97_9FUNG</name>